<evidence type="ECO:0000313" key="3">
    <source>
        <dbReference type="Proteomes" id="UP000249363"/>
    </source>
</evidence>
<evidence type="ECO:0000256" key="1">
    <source>
        <dbReference type="SAM" id="MobiDB-lite"/>
    </source>
</evidence>
<dbReference type="Gene3D" id="6.20.250.70">
    <property type="match status" value="1"/>
</dbReference>
<name>A0A364KP81_TALAM</name>
<dbReference type="STRING" id="1196081.A0A364KP81"/>
<organism evidence="2 3">
    <name type="scientific">Talaromyces amestolkiae</name>
    <dbReference type="NCBI Taxonomy" id="1196081"/>
    <lineage>
        <taxon>Eukaryota</taxon>
        <taxon>Fungi</taxon>
        <taxon>Dikarya</taxon>
        <taxon>Ascomycota</taxon>
        <taxon>Pezizomycotina</taxon>
        <taxon>Eurotiomycetes</taxon>
        <taxon>Eurotiomycetidae</taxon>
        <taxon>Eurotiales</taxon>
        <taxon>Trichocomaceae</taxon>
        <taxon>Talaromyces</taxon>
        <taxon>Talaromyces sect. Talaromyces</taxon>
    </lineage>
</organism>
<feature type="compositionally biased region" description="Polar residues" evidence="1">
    <location>
        <begin position="23"/>
        <end position="41"/>
    </location>
</feature>
<proteinExistence type="predicted"/>
<dbReference type="EMBL" id="MIKG01000002">
    <property type="protein sequence ID" value="RAO65364.1"/>
    <property type="molecule type" value="Genomic_DNA"/>
</dbReference>
<feature type="region of interest" description="Disordered" evidence="1">
    <location>
        <begin position="1"/>
        <end position="85"/>
    </location>
</feature>
<gene>
    <name evidence="2" type="ORF">BHQ10_001376</name>
</gene>
<accession>A0A364KP81</accession>
<dbReference type="OrthoDB" id="76224at2759"/>
<dbReference type="GO" id="GO:0006360">
    <property type="term" value="P:transcription by RNA polymerase I"/>
    <property type="evidence" value="ECO:0007669"/>
    <property type="project" value="InterPro"/>
</dbReference>
<evidence type="ECO:0000313" key="2">
    <source>
        <dbReference type="EMBL" id="RAO65364.1"/>
    </source>
</evidence>
<dbReference type="GeneID" id="63790593"/>
<dbReference type="PANTHER" id="PTHR28155">
    <property type="entry name" value="ACR243WP"/>
    <property type="match status" value="1"/>
</dbReference>
<reference evidence="2 3" key="1">
    <citation type="journal article" date="2017" name="Biotechnol. Biofuels">
        <title>Differential beta-glucosidase expression as a function of carbon source availability in Talaromyces amestolkiae: a genomic and proteomic approach.</title>
        <authorList>
            <person name="de Eugenio L.I."/>
            <person name="Mendez-Liter J.A."/>
            <person name="Nieto-Dominguez M."/>
            <person name="Alonso L."/>
            <person name="Gil-Munoz J."/>
            <person name="Barriuso J."/>
            <person name="Prieto A."/>
            <person name="Martinez M.J."/>
        </authorList>
    </citation>
    <scope>NUCLEOTIDE SEQUENCE [LARGE SCALE GENOMIC DNA]</scope>
    <source>
        <strain evidence="2 3">CIB</strain>
    </source>
</reference>
<comment type="caution">
    <text evidence="2">The sequence shown here is derived from an EMBL/GenBank/DDBJ whole genome shotgun (WGS) entry which is preliminary data.</text>
</comment>
<dbReference type="RefSeq" id="XP_040729881.1">
    <property type="nucleotide sequence ID" value="XM_040873405.1"/>
</dbReference>
<feature type="compositionally biased region" description="Polar residues" evidence="1">
    <location>
        <begin position="187"/>
        <end position="196"/>
    </location>
</feature>
<feature type="compositionally biased region" description="Basic residues" evidence="1">
    <location>
        <begin position="310"/>
        <end position="321"/>
    </location>
</feature>
<keyword evidence="3" id="KW-1185">Reference proteome</keyword>
<dbReference type="Proteomes" id="UP000249363">
    <property type="component" value="Unassembled WGS sequence"/>
</dbReference>
<dbReference type="InterPro" id="IPR053263">
    <property type="entry name" value="Euk_RPA34_RNAP_subunit"/>
</dbReference>
<feature type="compositionally biased region" description="Basic and acidic residues" evidence="1">
    <location>
        <begin position="274"/>
        <end position="309"/>
    </location>
</feature>
<feature type="compositionally biased region" description="Polar residues" evidence="1">
    <location>
        <begin position="74"/>
        <end position="85"/>
    </location>
</feature>
<dbReference type="AlphaFoldDB" id="A0A364KP81"/>
<evidence type="ECO:0008006" key="4">
    <source>
        <dbReference type="Google" id="ProtNLM"/>
    </source>
</evidence>
<feature type="compositionally biased region" description="Polar residues" evidence="1">
    <location>
        <begin position="215"/>
        <end position="229"/>
    </location>
</feature>
<protein>
    <recommendedName>
        <fullName evidence="4">DNA-directed RNA polymerase I subunit RPA34.5</fullName>
    </recommendedName>
</protein>
<feature type="compositionally biased region" description="Acidic residues" evidence="1">
    <location>
        <begin position="13"/>
        <end position="22"/>
    </location>
</feature>
<dbReference type="Pfam" id="PF08208">
    <property type="entry name" value="RNA_polI_A34"/>
    <property type="match status" value="1"/>
</dbReference>
<dbReference type="InterPro" id="IPR013240">
    <property type="entry name" value="DNA-dir_RNA_pol1_su_RPA34"/>
</dbReference>
<sequence length="321" mass="35928">MGKKLSEDVIVSDSDESMEDAPETTSVNTKNNAKVSYNQGASHSSSESSDEVSSEIQNTEFSKKRRFVPPSGFRPSTTKSRPSAAISSALSNLEDKQVFHITAPSSLPLSEIKQIAFGKATSGEPILSHQGVDYGLVETTRQQKQSSETLLVYDEKSNTYLRKPELRKIESYSIQEIVRLPEMDTLVPSSRGTTKKQPAARPQPKHLKMRFHPVGSTTLPPETVGSSSESEADEPTFRAPVTSSKKQAEKEHKRKANEQNNTEEKAKKSKKDKTHSSRAESQPESRRDKEKKSSKHRDETSQERRARKEEKKKRKAEKANK</sequence>
<feature type="region of interest" description="Disordered" evidence="1">
    <location>
        <begin position="180"/>
        <end position="321"/>
    </location>
</feature>
<dbReference type="PANTHER" id="PTHR28155:SF1">
    <property type="entry name" value="DNA-DIRECTED RNA POLYMERASE I SUBUNIT RPA34.5-DOMAIN-CONTAINING PROTEIN"/>
    <property type="match status" value="1"/>
</dbReference>